<evidence type="ECO:0000256" key="5">
    <source>
        <dbReference type="ARBA" id="ARBA00022729"/>
    </source>
</evidence>
<dbReference type="InterPro" id="IPR012910">
    <property type="entry name" value="Plug_dom"/>
</dbReference>
<keyword evidence="2 8" id="KW-0813">Transport</keyword>
<dbReference type="Pfam" id="PF13715">
    <property type="entry name" value="CarbopepD_reg_2"/>
    <property type="match status" value="1"/>
</dbReference>
<evidence type="ECO:0000259" key="10">
    <source>
        <dbReference type="Pfam" id="PF07715"/>
    </source>
</evidence>
<dbReference type="InterPro" id="IPR008969">
    <property type="entry name" value="CarboxyPept-like_regulatory"/>
</dbReference>
<evidence type="ECO:0000313" key="12">
    <source>
        <dbReference type="Proteomes" id="UP000725002"/>
    </source>
</evidence>
<dbReference type="Gene3D" id="2.60.40.1120">
    <property type="entry name" value="Carboxypeptidase-like, regulatory domain"/>
    <property type="match status" value="1"/>
</dbReference>
<comment type="caution">
    <text evidence="11">The sequence shown here is derived from an EMBL/GenBank/DDBJ whole genome shotgun (WGS) entry which is preliminary data.</text>
</comment>
<dbReference type="Gene3D" id="2.170.130.10">
    <property type="entry name" value="TonB-dependent receptor, plug domain"/>
    <property type="match status" value="1"/>
</dbReference>
<keyword evidence="3 8" id="KW-1134">Transmembrane beta strand</keyword>
<evidence type="ECO:0000256" key="4">
    <source>
        <dbReference type="ARBA" id="ARBA00022692"/>
    </source>
</evidence>
<evidence type="ECO:0000256" key="1">
    <source>
        <dbReference type="ARBA" id="ARBA00004571"/>
    </source>
</evidence>
<keyword evidence="7 8" id="KW-0998">Cell outer membrane</keyword>
<dbReference type="InterPro" id="IPR036942">
    <property type="entry name" value="Beta-barrel_TonB_sf"/>
</dbReference>
<evidence type="ECO:0000256" key="3">
    <source>
        <dbReference type="ARBA" id="ARBA00022452"/>
    </source>
</evidence>
<dbReference type="GO" id="GO:0009279">
    <property type="term" value="C:cell outer membrane"/>
    <property type="evidence" value="ECO:0007669"/>
    <property type="project" value="UniProtKB-SubCell"/>
</dbReference>
<feature type="signal peptide" evidence="9">
    <location>
        <begin position="1"/>
        <end position="20"/>
    </location>
</feature>
<evidence type="ECO:0000313" key="11">
    <source>
        <dbReference type="EMBL" id="MBO8484288.1"/>
    </source>
</evidence>
<evidence type="ECO:0000256" key="9">
    <source>
        <dbReference type="SAM" id="SignalP"/>
    </source>
</evidence>
<dbReference type="SUPFAM" id="SSF49464">
    <property type="entry name" value="Carboxypeptidase regulatory domain-like"/>
    <property type="match status" value="1"/>
</dbReference>
<dbReference type="Pfam" id="PF07715">
    <property type="entry name" value="Plug"/>
    <property type="match status" value="1"/>
</dbReference>
<feature type="domain" description="TonB-dependent receptor plug" evidence="10">
    <location>
        <begin position="125"/>
        <end position="226"/>
    </location>
</feature>
<keyword evidence="11" id="KW-0675">Receptor</keyword>
<evidence type="ECO:0000256" key="8">
    <source>
        <dbReference type="PROSITE-ProRule" id="PRU01360"/>
    </source>
</evidence>
<dbReference type="GO" id="GO:0044718">
    <property type="term" value="P:siderophore transmembrane transport"/>
    <property type="evidence" value="ECO:0007669"/>
    <property type="project" value="TreeGrafter"/>
</dbReference>
<dbReference type="PROSITE" id="PS52016">
    <property type="entry name" value="TONB_DEPENDENT_REC_3"/>
    <property type="match status" value="1"/>
</dbReference>
<proteinExistence type="inferred from homology"/>
<keyword evidence="6 8" id="KW-0472">Membrane</keyword>
<dbReference type="PANTHER" id="PTHR30069:SF29">
    <property type="entry name" value="HEMOGLOBIN AND HEMOGLOBIN-HAPTOGLOBIN-BINDING PROTEIN 1-RELATED"/>
    <property type="match status" value="1"/>
</dbReference>
<dbReference type="Proteomes" id="UP000725002">
    <property type="component" value="Unassembled WGS sequence"/>
</dbReference>
<comment type="similarity">
    <text evidence="8">Belongs to the TonB-dependent receptor family.</text>
</comment>
<dbReference type="GO" id="GO:0015344">
    <property type="term" value="F:siderophore uptake transmembrane transporter activity"/>
    <property type="evidence" value="ECO:0007669"/>
    <property type="project" value="TreeGrafter"/>
</dbReference>
<dbReference type="Gene3D" id="2.40.170.20">
    <property type="entry name" value="TonB-dependent receptor, beta-barrel domain"/>
    <property type="match status" value="1"/>
</dbReference>
<sequence length="786" mass="88661">MKNLIAAAVLAIFNIMSIHAQNRIYGTVTDRNGEPLAGVNIREKGTGNGTVSDKDGRYSFVLKGVSGGNPLIMFSFIGMEQKTVRAKVSDGGETRIDAVLEESLDEIAGVEVVGIGERKEIRDVKQQGVPVSVIDGRMLSGRGTSLSEVLNHQTGVKLRQTGGAGSQTKINVRGLEGNRVQIYMDGYALNTPDGNFSINDIPLQFIDRIEIYKGIVPAEFGGDGLGSAINVVTIDADKDFYDAGYRYQSYGVHDASATVRHFFKRSKVAMTLYASGMYAENDYTIDSPYEEGLRIKRDHDRLKMINFSVGLDFMDNWFDKSEIELLGYLNNKQIQGIQSNIQHTFTHGQTYGANVHLEKTGFFAEKLDMKFNGGYLFINSGQVDTSSVLYDFHGNEYVNSSGGEVGSIPNLSDDYTHDVRYNLNLKYRILPETMSVNLNNDYRIVLQNSSDPVAGAFLGRDLDNMKARVSGMITSLSVENKWFKKKLTSVLTGRHYFYKIKGETVDLTFPGSGDTPQFTDRSGNNFGYSLALKYDLPRHWHLKVAFEHNYRLPRSEELLGDRMNVMTNPSLLPENANNINFGTFYDHYYGNESRLQVEMNVYAMKVNNMMYSTAQYNFLKYANLGQALLYGADAEVKWDIDRHWFVSLNGTWQKSLDNSKYVPGTNTVSQTYMMQLPHIPVLYFNWMADYRKDNLFGGRGQYTRIYYEGGFTGQYYYGFELSKKQDYKIPASCIHTVGIEYGILDRKIILGVECHNVLDSPEMTNFNYPLAGRTLTAKVRFTTLEW</sequence>
<reference evidence="11" key="1">
    <citation type="submission" date="2020-10" db="EMBL/GenBank/DDBJ databases">
        <authorList>
            <person name="Gilroy R."/>
        </authorList>
    </citation>
    <scope>NUCLEOTIDE SEQUENCE</scope>
    <source>
        <strain evidence="11">G3-8215</strain>
    </source>
</reference>
<dbReference type="InterPro" id="IPR039426">
    <property type="entry name" value="TonB-dep_rcpt-like"/>
</dbReference>
<keyword evidence="5 9" id="KW-0732">Signal</keyword>
<gene>
    <name evidence="11" type="ORF">IAB75_09285</name>
</gene>
<dbReference type="EMBL" id="JADILV010000065">
    <property type="protein sequence ID" value="MBO8484288.1"/>
    <property type="molecule type" value="Genomic_DNA"/>
</dbReference>
<evidence type="ECO:0000256" key="2">
    <source>
        <dbReference type="ARBA" id="ARBA00022448"/>
    </source>
</evidence>
<accession>A0A940DSW5</accession>
<comment type="subcellular location">
    <subcellularLocation>
        <location evidence="1 8">Cell outer membrane</location>
        <topology evidence="1 8">Multi-pass membrane protein</topology>
    </subcellularLocation>
</comment>
<feature type="chain" id="PRO_5036977951" evidence="9">
    <location>
        <begin position="21"/>
        <end position="786"/>
    </location>
</feature>
<evidence type="ECO:0000256" key="6">
    <source>
        <dbReference type="ARBA" id="ARBA00023136"/>
    </source>
</evidence>
<name>A0A940DSW5_9BACT</name>
<organism evidence="11 12">
    <name type="scientific">Candidatus Cryptobacteroides avicola</name>
    <dbReference type="NCBI Taxonomy" id="2840757"/>
    <lineage>
        <taxon>Bacteria</taxon>
        <taxon>Pseudomonadati</taxon>
        <taxon>Bacteroidota</taxon>
        <taxon>Bacteroidia</taxon>
        <taxon>Bacteroidales</taxon>
        <taxon>Candidatus Cryptobacteroides</taxon>
    </lineage>
</organism>
<protein>
    <submittedName>
        <fullName evidence="11">TonB-dependent receptor plug domain-containing protein</fullName>
    </submittedName>
</protein>
<dbReference type="SUPFAM" id="SSF56935">
    <property type="entry name" value="Porins"/>
    <property type="match status" value="1"/>
</dbReference>
<dbReference type="PANTHER" id="PTHR30069">
    <property type="entry name" value="TONB-DEPENDENT OUTER MEMBRANE RECEPTOR"/>
    <property type="match status" value="1"/>
</dbReference>
<evidence type="ECO:0000256" key="7">
    <source>
        <dbReference type="ARBA" id="ARBA00023237"/>
    </source>
</evidence>
<dbReference type="AlphaFoldDB" id="A0A940DSW5"/>
<dbReference type="InterPro" id="IPR037066">
    <property type="entry name" value="Plug_dom_sf"/>
</dbReference>
<keyword evidence="4 8" id="KW-0812">Transmembrane</keyword>
<reference evidence="11" key="2">
    <citation type="journal article" date="2021" name="PeerJ">
        <title>Extensive microbial diversity within the chicken gut microbiome revealed by metagenomics and culture.</title>
        <authorList>
            <person name="Gilroy R."/>
            <person name="Ravi A."/>
            <person name="Getino M."/>
            <person name="Pursley I."/>
            <person name="Horton D.L."/>
            <person name="Alikhan N.F."/>
            <person name="Baker D."/>
            <person name="Gharbi K."/>
            <person name="Hall N."/>
            <person name="Watson M."/>
            <person name="Adriaenssens E.M."/>
            <person name="Foster-Nyarko E."/>
            <person name="Jarju S."/>
            <person name="Secka A."/>
            <person name="Antonio M."/>
            <person name="Oren A."/>
            <person name="Chaudhuri R.R."/>
            <person name="La Ragione R."/>
            <person name="Hildebrand F."/>
            <person name="Pallen M.J."/>
        </authorList>
    </citation>
    <scope>NUCLEOTIDE SEQUENCE</scope>
    <source>
        <strain evidence="11">G3-8215</strain>
    </source>
</reference>